<dbReference type="PANTHER" id="PTHR11059:SF0">
    <property type="entry name" value="DNA REPAIR PROTEIN RECN"/>
    <property type="match status" value="1"/>
</dbReference>
<dbReference type="EMBL" id="JACHEQ010000014">
    <property type="protein sequence ID" value="MBB5356372.1"/>
    <property type="molecule type" value="Genomic_DNA"/>
</dbReference>
<dbReference type="GO" id="GO:0006281">
    <property type="term" value="P:DNA repair"/>
    <property type="evidence" value="ECO:0007669"/>
    <property type="project" value="UniProtKB-KW"/>
</dbReference>
<comment type="caution">
    <text evidence="11">The sequence shown here is derived from an EMBL/GenBank/DDBJ whole genome shotgun (WGS) entry which is preliminary data.</text>
</comment>
<proteinExistence type="inferred from homology"/>
<dbReference type="NCBIfam" id="TIGR00634">
    <property type="entry name" value="recN"/>
    <property type="match status" value="1"/>
</dbReference>
<keyword evidence="3" id="KW-0547">Nucleotide-binding</keyword>
<comment type="similarity">
    <text evidence="1 8">Belongs to the RecN family.</text>
</comment>
<dbReference type="RefSeq" id="WP_183244060.1">
    <property type="nucleotide sequence ID" value="NZ_JACHEQ010000014.1"/>
</dbReference>
<dbReference type="GO" id="GO:0006310">
    <property type="term" value="P:DNA recombination"/>
    <property type="evidence" value="ECO:0007669"/>
    <property type="project" value="InterPro"/>
</dbReference>
<dbReference type="AlphaFoldDB" id="A0A7W8N9Z5"/>
<dbReference type="CDD" id="cd03241">
    <property type="entry name" value="ABC_RecN"/>
    <property type="match status" value="2"/>
</dbReference>
<evidence type="ECO:0000256" key="3">
    <source>
        <dbReference type="ARBA" id="ARBA00022741"/>
    </source>
</evidence>
<evidence type="ECO:0000256" key="4">
    <source>
        <dbReference type="ARBA" id="ARBA00022763"/>
    </source>
</evidence>
<evidence type="ECO:0000256" key="1">
    <source>
        <dbReference type="ARBA" id="ARBA00009441"/>
    </source>
</evidence>
<sequence length="580" mass="66196">MLAELSIKNFAIIESLSLSFEKGLTVLTGETGAGKSIIIDAIHLLIGGRGSAEFVRYGEAKAEIEGLFLLERDDHPCYSKCAELGIDISDGMIVLRRELTINGKSVCRVNGKLVTIAALREIGSTLVDIHGQHEHQELLDESKHLRLLDEYGGDRIRDALEEYGALYATYERVKRQLQKLNENEQQMAHRLDLLTFQLDEIQKADLQIDEDERLMEERRKIVNFQKIYEALQSSYEALYGEQRGLDWIGLAMNHLDHVSEIDSSVKQAQEVVSNCYYLLEEVAHQLREQLDQLEYDPLRLDEIESRLNEINHLKRKYGQTVRDILEYAAKVEEEIETIQHRDDHIHKLQTELQSITADLLVEAKHISELRMKYAKQLIDDIHQELKDLYMEKTTFDVVFRKRQGTYNDPLLDGAPVKLQPDGMDEIEFFISTNPGEPLKPLAKVASGGELSRMMLALKSIFSKHQGVTSIIFDEVDTGVSGRVAQAIAEKIYRVARHSQVLCISHLPQVAAMADTHLFIAKETKDGRTKTTVEALNEQEKINEISRMISGVEITDLTKQHAHELLQLAKKIKNEQHKYQH</sequence>
<reference evidence="11 12" key="1">
    <citation type="submission" date="2020-08" db="EMBL/GenBank/DDBJ databases">
        <title>Genomic Encyclopedia of Type Strains, Phase IV (KMG-IV): sequencing the most valuable type-strain genomes for metagenomic binning, comparative biology and taxonomic classification.</title>
        <authorList>
            <person name="Goeker M."/>
        </authorList>
    </citation>
    <scope>NUCLEOTIDE SEQUENCE [LARGE SCALE GENOMIC DNA]</scope>
    <source>
        <strain evidence="11 12">DSM 19169</strain>
    </source>
</reference>
<accession>A0A7W8N9Z5</accession>
<dbReference type="Gene3D" id="3.40.50.300">
    <property type="entry name" value="P-loop containing nucleotide triphosphate hydrolases"/>
    <property type="match status" value="2"/>
</dbReference>
<evidence type="ECO:0000256" key="7">
    <source>
        <dbReference type="ARBA" id="ARBA00033408"/>
    </source>
</evidence>
<dbReference type="Pfam" id="PF13476">
    <property type="entry name" value="AAA_23"/>
    <property type="match status" value="1"/>
</dbReference>
<dbReference type="GO" id="GO:0009432">
    <property type="term" value="P:SOS response"/>
    <property type="evidence" value="ECO:0007669"/>
    <property type="project" value="TreeGrafter"/>
</dbReference>
<keyword evidence="9" id="KW-0175">Coiled coil</keyword>
<dbReference type="FunFam" id="3.40.50.300:FF:000319">
    <property type="entry name" value="DNA repair protein RecN"/>
    <property type="match status" value="1"/>
</dbReference>
<evidence type="ECO:0000256" key="6">
    <source>
        <dbReference type="ARBA" id="ARBA00023204"/>
    </source>
</evidence>
<keyword evidence="4 8" id="KW-0227">DNA damage</keyword>
<gene>
    <name evidence="11" type="ORF">HNR43_002356</name>
</gene>
<dbReference type="FunFam" id="3.40.50.300:FF:000356">
    <property type="entry name" value="DNA repair protein RecN"/>
    <property type="match status" value="1"/>
</dbReference>
<dbReference type="GO" id="GO:0043590">
    <property type="term" value="C:bacterial nucleoid"/>
    <property type="evidence" value="ECO:0007669"/>
    <property type="project" value="TreeGrafter"/>
</dbReference>
<evidence type="ECO:0000313" key="12">
    <source>
        <dbReference type="Proteomes" id="UP000583699"/>
    </source>
</evidence>
<keyword evidence="6 8" id="KW-0234">DNA repair</keyword>
<evidence type="ECO:0000256" key="9">
    <source>
        <dbReference type="SAM" id="Coils"/>
    </source>
</evidence>
<keyword evidence="5" id="KW-0067">ATP-binding</keyword>
<feature type="coiled-coil region" evidence="9">
    <location>
        <begin position="163"/>
        <end position="190"/>
    </location>
</feature>
<evidence type="ECO:0000256" key="5">
    <source>
        <dbReference type="ARBA" id="ARBA00022840"/>
    </source>
</evidence>
<dbReference type="PANTHER" id="PTHR11059">
    <property type="entry name" value="DNA REPAIR PROTEIN RECN"/>
    <property type="match status" value="1"/>
</dbReference>
<dbReference type="GO" id="GO:0005524">
    <property type="term" value="F:ATP binding"/>
    <property type="evidence" value="ECO:0007669"/>
    <property type="project" value="UniProtKB-KW"/>
</dbReference>
<evidence type="ECO:0000259" key="10">
    <source>
        <dbReference type="Pfam" id="PF13476"/>
    </source>
</evidence>
<comment type="function">
    <text evidence="8">May be involved in recombinational repair of damaged DNA.</text>
</comment>
<dbReference type="Proteomes" id="UP000583699">
    <property type="component" value="Unassembled WGS sequence"/>
</dbReference>
<dbReference type="InterPro" id="IPR027417">
    <property type="entry name" value="P-loop_NTPase"/>
</dbReference>
<evidence type="ECO:0000313" key="11">
    <source>
        <dbReference type="EMBL" id="MBB5356372.1"/>
    </source>
</evidence>
<evidence type="ECO:0000256" key="2">
    <source>
        <dbReference type="ARBA" id="ARBA00021315"/>
    </source>
</evidence>
<keyword evidence="12" id="KW-1185">Reference proteome</keyword>
<protein>
    <recommendedName>
        <fullName evidence="2 8">DNA repair protein RecN</fullName>
    </recommendedName>
    <alternativeName>
        <fullName evidence="7 8">Recombination protein N</fullName>
    </alternativeName>
</protein>
<dbReference type="InterPro" id="IPR004604">
    <property type="entry name" value="DNA_recomb/repair_RecN"/>
</dbReference>
<evidence type="ECO:0000256" key="8">
    <source>
        <dbReference type="PIRNR" id="PIRNR003128"/>
    </source>
</evidence>
<feature type="domain" description="Rad50/SbcC-type AAA" evidence="10">
    <location>
        <begin position="4"/>
        <end position="233"/>
    </location>
</feature>
<name>A0A7W8N9Z5_9BACL</name>
<dbReference type="InterPro" id="IPR038729">
    <property type="entry name" value="Rad50/SbcC_AAA"/>
</dbReference>
<dbReference type="SUPFAM" id="SSF52540">
    <property type="entry name" value="P-loop containing nucleoside triphosphate hydrolases"/>
    <property type="match status" value="2"/>
</dbReference>
<organism evidence="11 12">
    <name type="scientific">Anoxybacillus mongoliensis</name>
    <dbReference type="NCBI Taxonomy" id="452565"/>
    <lineage>
        <taxon>Bacteria</taxon>
        <taxon>Bacillati</taxon>
        <taxon>Bacillota</taxon>
        <taxon>Bacilli</taxon>
        <taxon>Bacillales</taxon>
        <taxon>Anoxybacillaceae</taxon>
        <taxon>Anoxybacillus</taxon>
    </lineage>
</organism>
<dbReference type="PIRSF" id="PIRSF003128">
    <property type="entry name" value="RecN"/>
    <property type="match status" value="1"/>
</dbReference>